<evidence type="ECO:0000313" key="3">
    <source>
        <dbReference type="Proteomes" id="UP000323274"/>
    </source>
</evidence>
<reference evidence="2 3" key="1">
    <citation type="submission" date="2019-04" db="EMBL/GenBank/DDBJ databases">
        <title>A pseudo-fructophilic Leuconostoc citreum strain F192-5 isolated from peel of satsuma mandarin: the first report for isolation and characterization of strain-dependent fructophilic-like characteristics.</title>
        <authorList>
            <person name="Maeno S."/>
            <person name="Tanizawa Y."/>
            <person name="Kajikawa A."/>
            <person name="Kanesaki Y."/>
            <person name="Kubota E."/>
            <person name="Arita M."/>
            <person name="Leon D."/>
            <person name="Endo A."/>
        </authorList>
    </citation>
    <scope>NUCLEOTIDE SEQUENCE [LARGE SCALE GENOMIC DNA]</scope>
    <source>
        <strain evidence="2 3">F192-5</strain>
    </source>
</reference>
<dbReference type="GO" id="GO:0016747">
    <property type="term" value="F:acyltransferase activity, transferring groups other than amino-acyl groups"/>
    <property type="evidence" value="ECO:0007669"/>
    <property type="project" value="InterPro"/>
</dbReference>
<evidence type="ECO:0000313" key="2">
    <source>
        <dbReference type="EMBL" id="GDZ83630.1"/>
    </source>
</evidence>
<dbReference type="InterPro" id="IPR000182">
    <property type="entry name" value="GNAT_dom"/>
</dbReference>
<feature type="domain" description="N-acetyltransferase" evidence="1">
    <location>
        <begin position="5"/>
        <end position="170"/>
    </location>
</feature>
<dbReference type="InterPro" id="IPR016181">
    <property type="entry name" value="Acyl_CoA_acyltransferase"/>
</dbReference>
<dbReference type="Pfam" id="PF13302">
    <property type="entry name" value="Acetyltransf_3"/>
    <property type="match status" value="1"/>
</dbReference>
<dbReference type="AlphaFoldDB" id="A0A5A5TXV3"/>
<dbReference type="PROSITE" id="PS51186">
    <property type="entry name" value="GNAT"/>
    <property type="match status" value="1"/>
</dbReference>
<dbReference type="Proteomes" id="UP000323274">
    <property type="component" value="Unassembled WGS sequence"/>
</dbReference>
<organism evidence="2 3">
    <name type="scientific">Leuconostoc citreum</name>
    <dbReference type="NCBI Taxonomy" id="33964"/>
    <lineage>
        <taxon>Bacteria</taxon>
        <taxon>Bacillati</taxon>
        <taxon>Bacillota</taxon>
        <taxon>Bacilli</taxon>
        <taxon>Lactobacillales</taxon>
        <taxon>Lactobacillaceae</taxon>
        <taxon>Leuconostoc</taxon>
    </lineage>
</organism>
<comment type="caution">
    <text evidence="2">The sequence shown here is derived from an EMBL/GenBank/DDBJ whole genome shotgun (WGS) entry which is preliminary data.</text>
</comment>
<protein>
    <submittedName>
        <fullName evidence="2">N-acetyltransferase</fullName>
    </submittedName>
</protein>
<sequence>MNKVVKLQFVTKADLKQWWEKSYGPEADLKWMQFNGPYFQDPVLTWEAFYDHHLTRSVNNPMRKLIIYNGTIVGELSAYWTDGTLKQWLELGIVLFDSDSWGHGIGTAAFRLWIQEMFDLFSYLPHVGFTTWSGNKGMQILGEKVGMTKEGVIRNVRYWKSEYYDAIKYGILRNEIK</sequence>
<dbReference type="PANTHER" id="PTHR43415">
    <property type="entry name" value="SPERMIDINE N(1)-ACETYLTRANSFERASE"/>
    <property type="match status" value="1"/>
</dbReference>
<dbReference type="RefSeq" id="WP_149334203.1">
    <property type="nucleotide sequence ID" value="NZ_BJJW01000006.1"/>
</dbReference>
<accession>A0A5A5TXV3</accession>
<name>A0A5A5TXV3_LEUCI</name>
<keyword evidence="2" id="KW-0808">Transferase</keyword>
<dbReference type="EMBL" id="BJJW01000006">
    <property type="protein sequence ID" value="GDZ83630.1"/>
    <property type="molecule type" value="Genomic_DNA"/>
</dbReference>
<proteinExistence type="predicted"/>
<dbReference type="Gene3D" id="3.40.630.30">
    <property type="match status" value="1"/>
</dbReference>
<dbReference type="SUPFAM" id="SSF55729">
    <property type="entry name" value="Acyl-CoA N-acyltransferases (Nat)"/>
    <property type="match status" value="1"/>
</dbReference>
<gene>
    <name evidence="2" type="primary">wecD</name>
    <name evidence="2" type="ORF">LCIT_08720</name>
</gene>
<dbReference type="PANTHER" id="PTHR43415:SF4">
    <property type="entry name" value="N-ACETYLTRANSFERASE DOMAIN-CONTAINING PROTEIN"/>
    <property type="match status" value="1"/>
</dbReference>
<evidence type="ECO:0000259" key="1">
    <source>
        <dbReference type="PROSITE" id="PS51186"/>
    </source>
</evidence>